<organism evidence="1 2">
    <name type="scientific">Rhodococcus koreensis</name>
    <dbReference type="NCBI Taxonomy" id="99653"/>
    <lineage>
        <taxon>Bacteria</taxon>
        <taxon>Bacillati</taxon>
        <taxon>Actinomycetota</taxon>
        <taxon>Actinomycetes</taxon>
        <taxon>Mycobacteriales</taxon>
        <taxon>Nocardiaceae</taxon>
        <taxon>Rhodococcus</taxon>
    </lineage>
</organism>
<reference evidence="2" key="1">
    <citation type="submission" date="2016-10" db="EMBL/GenBank/DDBJ databases">
        <authorList>
            <person name="Varghese N."/>
            <person name="Submissions S."/>
        </authorList>
    </citation>
    <scope>NUCLEOTIDE SEQUENCE [LARGE SCALE GENOMIC DNA]</scope>
    <source>
        <strain evidence="2">DSM 44498</strain>
    </source>
</reference>
<evidence type="ECO:0000313" key="2">
    <source>
        <dbReference type="Proteomes" id="UP000183561"/>
    </source>
</evidence>
<sequence length="53" mass="5773">MADPLIEQLTDRIGQAVARAAKNGDPLFGTVELTIGELIELLEHIERLSPTSE</sequence>
<protein>
    <submittedName>
        <fullName evidence="1">Uncharacterized protein</fullName>
    </submittedName>
</protein>
<dbReference type="Proteomes" id="UP000183561">
    <property type="component" value="Unassembled WGS sequence"/>
</dbReference>
<gene>
    <name evidence="1" type="ORF">SAMN04490239_5980</name>
</gene>
<evidence type="ECO:0000313" key="1">
    <source>
        <dbReference type="EMBL" id="SEC91995.1"/>
    </source>
</evidence>
<dbReference type="AlphaFoldDB" id="A0A1H4WFE6"/>
<name>A0A1H4WFE6_9NOCA</name>
<proteinExistence type="predicted"/>
<accession>A0A1H4WFE6</accession>
<keyword evidence="2" id="KW-1185">Reference proteome</keyword>
<dbReference type="EMBL" id="FNSV01000005">
    <property type="protein sequence ID" value="SEC91995.1"/>
    <property type="molecule type" value="Genomic_DNA"/>
</dbReference>